<feature type="coiled-coil region" evidence="1">
    <location>
        <begin position="208"/>
        <end position="255"/>
    </location>
</feature>
<keyword evidence="1" id="KW-0175">Coiled coil</keyword>
<accession>A0ABU3LEY5</accession>
<dbReference type="RefSeq" id="WP_349241555.1">
    <property type="nucleotide sequence ID" value="NZ_JAVTTO010000003.1"/>
</dbReference>
<reference evidence="2 3" key="1">
    <citation type="submission" date="2023-09" db="EMBL/GenBank/DDBJ databases">
        <title>Novel taxa isolated from Blanes Bay.</title>
        <authorList>
            <person name="Rey-Velasco X."/>
            <person name="Lucena T."/>
        </authorList>
    </citation>
    <scope>NUCLEOTIDE SEQUENCE [LARGE SCALE GENOMIC DNA]</scope>
    <source>
        <strain evidence="2 3">S356</strain>
    </source>
</reference>
<dbReference type="SUPFAM" id="SSF54211">
    <property type="entry name" value="Ribosomal protein S5 domain 2-like"/>
    <property type="match status" value="1"/>
</dbReference>
<dbReference type="InterPro" id="IPR047765">
    <property type="entry name" value="GHMP_GYDIA-like"/>
</dbReference>
<evidence type="ECO:0000313" key="2">
    <source>
        <dbReference type="EMBL" id="MDT7832295.1"/>
    </source>
</evidence>
<evidence type="ECO:0000313" key="3">
    <source>
        <dbReference type="Proteomes" id="UP001257277"/>
    </source>
</evidence>
<dbReference type="Proteomes" id="UP001257277">
    <property type="component" value="Unassembled WGS sequence"/>
</dbReference>
<dbReference type="NCBIfam" id="NF040656">
    <property type="entry name" value="GHMP_GYDIA"/>
    <property type="match status" value="1"/>
</dbReference>
<name>A0ABU3LEY5_9FLAO</name>
<dbReference type="InterPro" id="IPR020568">
    <property type="entry name" value="Ribosomal_Su5_D2-typ_SF"/>
</dbReference>
<dbReference type="Gene3D" id="3.30.230.10">
    <property type="match status" value="1"/>
</dbReference>
<keyword evidence="2" id="KW-0418">Kinase</keyword>
<keyword evidence="3" id="KW-1185">Reference proteome</keyword>
<proteinExistence type="predicted"/>
<protein>
    <submittedName>
        <fullName evidence="2">GYDIA family GHMP kinase</fullName>
    </submittedName>
</protein>
<gene>
    <name evidence="2" type="ORF">RQM59_07880</name>
</gene>
<evidence type="ECO:0000256" key="1">
    <source>
        <dbReference type="SAM" id="Coils"/>
    </source>
</evidence>
<comment type="caution">
    <text evidence="2">The sequence shown here is derived from an EMBL/GenBank/DDBJ whole genome shotgun (WGS) entry which is preliminary data.</text>
</comment>
<dbReference type="EMBL" id="JAVTTO010000003">
    <property type="protein sequence ID" value="MDT7832295.1"/>
    <property type="molecule type" value="Genomic_DNA"/>
</dbReference>
<sequence length="309" mass="35193">MSTYYSNGKLLLTGEYLVLDGATALAIPTKFGQDLTVDTIEEPQLVWESYSHDGTCWFEAVFDLPKLRLVNATFNSKKDGSTEFIAETLQDILQEGRVLNPEFLNSEQGFLVKTNLTFPRDWGLGSSSTLINNIAQWAKVDGYQLLWNAFSGSGYDIACAQNNSAILYRLDQKKPVVSEIKFDPSFKEQLFFVHLNQKQDSREGIAQYKEYSEVLEVAIERISKLTDQFIKASNIKEFEELMEEHEQLISEIIKQQPIKERLFTDYFGAIKSLGAWGGDFILATGNESTPAYFKEKGYQTVLRYKDMIL</sequence>
<dbReference type="InterPro" id="IPR014721">
    <property type="entry name" value="Ribsml_uS5_D2-typ_fold_subgr"/>
</dbReference>
<dbReference type="GO" id="GO:0016301">
    <property type="term" value="F:kinase activity"/>
    <property type="evidence" value="ECO:0007669"/>
    <property type="project" value="UniProtKB-KW"/>
</dbReference>
<organism evidence="2 3">
    <name type="scientific">Asprobacillus argus</name>
    <dbReference type="NCBI Taxonomy" id="3076534"/>
    <lineage>
        <taxon>Bacteria</taxon>
        <taxon>Pseudomonadati</taxon>
        <taxon>Bacteroidota</taxon>
        <taxon>Flavobacteriia</taxon>
        <taxon>Flavobacteriales</taxon>
        <taxon>Flavobacteriaceae</taxon>
        <taxon>Asprobacillus</taxon>
    </lineage>
</organism>
<keyword evidence="2" id="KW-0808">Transferase</keyword>